<dbReference type="InterPro" id="IPR036691">
    <property type="entry name" value="Endo/exonu/phosph_ase_sf"/>
</dbReference>
<sequence length="265" mass="29548">MRAITWNICGASKTACWDWSFGDRYGKVGELAGWVQRDPRVSVVMMNESCKAYYGNYLKKQLNATGTGNWRVNHVNGLDLEKKTPFTCDPDINQPKDAGVTIAVKQFPGGDPKPLTLTFPSTNGRPEGTQRAACFKDGPNKFLACTVHLPAGGADPDGRQRAATVQSLHDQLLAYQEKGYRTIVGGDFNLKPDDSEIKPMYEDNFEADPQHGDTQKTGKIDYMFFSDYGWDLLNGNPILTGGSDQYNQHRLSDHWMMQGTVRVEK</sequence>
<keyword evidence="2" id="KW-0255">Endonuclease</keyword>
<dbReference type="Pfam" id="PF03372">
    <property type="entry name" value="Exo_endo_phos"/>
    <property type="match status" value="1"/>
</dbReference>
<gene>
    <name evidence="2" type="ORF">MMF93_09375</name>
</gene>
<evidence type="ECO:0000259" key="1">
    <source>
        <dbReference type="Pfam" id="PF03372"/>
    </source>
</evidence>
<dbReference type="RefSeq" id="WP_242750733.1">
    <property type="nucleotide sequence ID" value="NZ_CP093846.1"/>
</dbReference>
<dbReference type="EMBL" id="CP093846">
    <property type="protein sequence ID" value="UNS96702.1"/>
    <property type="molecule type" value="Genomic_DNA"/>
</dbReference>
<dbReference type="InterPro" id="IPR005135">
    <property type="entry name" value="Endo/exonuclease/phosphatase"/>
</dbReference>
<dbReference type="Gene3D" id="3.60.10.10">
    <property type="entry name" value="Endonuclease/exonuclease/phosphatase"/>
    <property type="match status" value="1"/>
</dbReference>
<evidence type="ECO:0000313" key="3">
    <source>
        <dbReference type="Proteomes" id="UP001202244"/>
    </source>
</evidence>
<feature type="domain" description="Endonuclease/exonuclease/phosphatase" evidence="1">
    <location>
        <begin position="4"/>
        <end position="254"/>
    </location>
</feature>
<keyword evidence="3" id="KW-1185">Reference proteome</keyword>
<accession>A0ABY3XQF9</accession>
<organism evidence="2 3">
    <name type="scientific">Streptomyces tubbatahanensis</name>
    <dbReference type="NCBI Taxonomy" id="2923272"/>
    <lineage>
        <taxon>Bacteria</taxon>
        <taxon>Bacillati</taxon>
        <taxon>Actinomycetota</taxon>
        <taxon>Actinomycetes</taxon>
        <taxon>Kitasatosporales</taxon>
        <taxon>Streptomycetaceae</taxon>
        <taxon>Streptomyces</taxon>
    </lineage>
</organism>
<name>A0ABY3XQF9_9ACTN</name>
<dbReference type="SUPFAM" id="SSF56219">
    <property type="entry name" value="DNase I-like"/>
    <property type="match status" value="1"/>
</dbReference>
<dbReference type="Proteomes" id="UP001202244">
    <property type="component" value="Chromosome"/>
</dbReference>
<evidence type="ECO:0000313" key="2">
    <source>
        <dbReference type="EMBL" id="UNS96702.1"/>
    </source>
</evidence>
<keyword evidence="2" id="KW-0378">Hydrolase</keyword>
<protein>
    <submittedName>
        <fullName evidence="2">Endonuclease/exonuclease/phosphatase family protein</fullName>
    </submittedName>
</protein>
<reference evidence="2 3" key="1">
    <citation type="journal article" date="2023" name="Microbiol. Spectr.">
        <title>Synergy between Genome Mining, Metabolomics, and Bioinformatics Uncovers Antibacterial Chlorinated Carbazole Alkaloids and Their Biosynthetic Gene Cluster from Streptomyces tubbatahanensis sp. nov., a Novel Actinomycete Isolated from Sulu Sea, Philippines.</title>
        <authorList>
            <person name="Tenebro C.P."/>
            <person name="Trono D.J.V.L."/>
            <person name="Balida L.A.P."/>
            <person name="Bayog L.K.A."/>
            <person name="Bruna J.R."/>
            <person name="Sabido E.M."/>
            <person name="Caspe D.P.C."/>
            <person name="de Los Santos E.L.C."/>
            <person name="Saludes J.P."/>
            <person name="Dalisay D.S."/>
        </authorList>
    </citation>
    <scope>NUCLEOTIDE SEQUENCE [LARGE SCALE GENOMIC DNA]</scope>
    <source>
        <strain evidence="2 3">DSD3025</strain>
    </source>
</reference>
<keyword evidence="2" id="KW-0540">Nuclease</keyword>
<dbReference type="GO" id="GO:0004519">
    <property type="term" value="F:endonuclease activity"/>
    <property type="evidence" value="ECO:0007669"/>
    <property type="project" value="UniProtKB-KW"/>
</dbReference>
<proteinExistence type="predicted"/>